<protein>
    <submittedName>
        <fullName evidence="1">SFRICE_014729</fullName>
    </submittedName>
</protein>
<sequence length="212" mass="23256">MSHSLAYFFYGISLEQTDHLMDEFSGAPPDGDEENNINWKKLVGVLGTPQRAIRSLQMGSSKADAAAADCLAEHGVCNSFTSDNQPWLSHCSAKASLPSFHSSICRAFCGQNLSVTEFWIEEGDLMSGTSLSLRNNASVGSRQFSVRPWCHPGRFVPKHDPPTTRPPRPPLEMHSVTIVIITVIATLFTVAKAADNLVGHQGSVRLRFEEQE</sequence>
<evidence type="ECO:0000313" key="1">
    <source>
        <dbReference type="EMBL" id="SOQ54639.1"/>
    </source>
</evidence>
<reference evidence="1" key="1">
    <citation type="submission" date="2016-07" db="EMBL/GenBank/DDBJ databases">
        <authorList>
            <person name="Bretaudeau A."/>
        </authorList>
    </citation>
    <scope>NUCLEOTIDE SEQUENCE</scope>
    <source>
        <strain evidence="1">Rice</strain>
        <tissue evidence="1">Whole body</tissue>
    </source>
</reference>
<gene>
    <name evidence="1" type="ORF">SFRICE_014729</name>
</gene>
<accession>A0A2H1WNJ6</accession>
<dbReference type="EMBL" id="ODYU01009906">
    <property type="protein sequence ID" value="SOQ54639.1"/>
    <property type="molecule type" value="Genomic_DNA"/>
</dbReference>
<dbReference type="AlphaFoldDB" id="A0A2H1WNJ6"/>
<organism evidence="1">
    <name type="scientific">Spodoptera frugiperda</name>
    <name type="common">Fall armyworm</name>
    <dbReference type="NCBI Taxonomy" id="7108"/>
    <lineage>
        <taxon>Eukaryota</taxon>
        <taxon>Metazoa</taxon>
        <taxon>Ecdysozoa</taxon>
        <taxon>Arthropoda</taxon>
        <taxon>Hexapoda</taxon>
        <taxon>Insecta</taxon>
        <taxon>Pterygota</taxon>
        <taxon>Neoptera</taxon>
        <taxon>Endopterygota</taxon>
        <taxon>Lepidoptera</taxon>
        <taxon>Glossata</taxon>
        <taxon>Ditrysia</taxon>
        <taxon>Noctuoidea</taxon>
        <taxon>Noctuidae</taxon>
        <taxon>Amphipyrinae</taxon>
        <taxon>Spodoptera</taxon>
    </lineage>
</organism>
<proteinExistence type="predicted"/>
<name>A0A2H1WNJ6_SPOFR</name>